<feature type="transmembrane region" description="Helical" evidence="1">
    <location>
        <begin position="121"/>
        <end position="142"/>
    </location>
</feature>
<comment type="caution">
    <text evidence="2">The sequence shown here is derived from an EMBL/GenBank/DDBJ whole genome shotgun (WGS) entry which is preliminary data.</text>
</comment>
<name>A0AAD6PVW7_9ROSI</name>
<dbReference type="EMBL" id="JAQIZT010000015">
    <property type="protein sequence ID" value="KAJ6969727.1"/>
    <property type="molecule type" value="Genomic_DNA"/>
</dbReference>
<keyword evidence="1" id="KW-0472">Membrane</keyword>
<protein>
    <submittedName>
        <fullName evidence="2">Uncharacterized protein</fullName>
    </submittedName>
</protein>
<organism evidence="2 3">
    <name type="scientific">Populus alba x Populus x berolinensis</name>
    <dbReference type="NCBI Taxonomy" id="444605"/>
    <lineage>
        <taxon>Eukaryota</taxon>
        <taxon>Viridiplantae</taxon>
        <taxon>Streptophyta</taxon>
        <taxon>Embryophyta</taxon>
        <taxon>Tracheophyta</taxon>
        <taxon>Spermatophyta</taxon>
        <taxon>Magnoliopsida</taxon>
        <taxon>eudicotyledons</taxon>
        <taxon>Gunneridae</taxon>
        <taxon>Pentapetalae</taxon>
        <taxon>rosids</taxon>
        <taxon>fabids</taxon>
        <taxon>Malpighiales</taxon>
        <taxon>Salicaceae</taxon>
        <taxon>Saliceae</taxon>
        <taxon>Populus</taxon>
    </lineage>
</organism>
<evidence type="ECO:0000313" key="3">
    <source>
        <dbReference type="Proteomes" id="UP001164929"/>
    </source>
</evidence>
<gene>
    <name evidence="2" type="ORF">NC653_034312</name>
</gene>
<reference evidence="2" key="1">
    <citation type="journal article" date="2023" name="Mol. Ecol. Resour.">
        <title>Chromosome-level genome assembly of a triploid poplar Populus alba 'Berolinensis'.</title>
        <authorList>
            <person name="Chen S."/>
            <person name="Yu Y."/>
            <person name="Wang X."/>
            <person name="Wang S."/>
            <person name="Zhang T."/>
            <person name="Zhou Y."/>
            <person name="He R."/>
            <person name="Meng N."/>
            <person name="Wang Y."/>
            <person name="Liu W."/>
            <person name="Liu Z."/>
            <person name="Liu J."/>
            <person name="Guo Q."/>
            <person name="Huang H."/>
            <person name="Sederoff R.R."/>
            <person name="Wang G."/>
            <person name="Qu G."/>
            <person name="Chen S."/>
        </authorList>
    </citation>
    <scope>NUCLEOTIDE SEQUENCE</scope>
    <source>
        <strain evidence="2">SC-2020</strain>
    </source>
</reference>
<dbReference type="AlphaFoldDB" id="A0AAD6PVW7"/>
<dbReference type="Proteomes" id="UP001164929">
    <property type="component" value="Chromosome 15"/>
</dbReference>
<proteinExistence type="predicted"/>
<sequence length="147" mass="16518">MEILWLDRLSYNSLLGTDQERVDQDGQLHDLQGPASTSQLQRDPFPKTEVLLSSAALQMMSQESNLSPRESINSCDHKIRQKYSQGEELVCSQKLWKGFIHASKIVEPLTLSADVCNMDSLLLLLLLLLHLLLLLIIISFQVQTGTA</sequence>
<evidence type="ECO:0000256" key="1">
    <source>
        <dbReference type="SAM" id="Phobius"/>
    </source>
</evidence>
<evidence type="ECO:0000313" key="2">
    <source>
        <dbReference type="EMBL" id="KAJ6969727.1"/>
    </source>
</evidence>
<keyword evidence="1" id="KW-1133">Transmembrane helix</keyword>
<keyword evidence="3" id="KW-1185">Reference proteome</keyword>
<keyword evidence="1" id="KW-0812">Transmembrane</keyword>
<accession>A0AAD6PVW7</accession>